<evidence type="ECO:0000259" key="6">
    <source>
        <dbReference type="PROSITE" id="PS50045"/>
    </source>
</evidence>
<evidence type="ECO:0000256" key="5">
    <source>
        <dbReference type="ARBA" id="ARBA00023163"/>
    </source>
</evidence>
<dbReference type="SUPFAM" id="SSF52540">
    <property type="entry name" value="P-loop containing nucleoside triphosphate hydrolases"/>
    <property type="match status" value="1"/>
</dbReference>
<dbReference type="CDD" id="cd00009">
    <property type="entry name" value="AAA"/>
    <property type="match status" value="1"/>
</dbReference>
<evidence type="ECO:0000256" key="2">
    <source>
        <dbReference type="ARBA" id="ARBA00022840"/>
    </source>
</evidence>
<dbReference type="STRING" id="1123404.SAMN02745784_01553"/>
<dbReference type="InterPro" id="IPR025943">
    <property type="entry name" value="Sigma_54_int_dom_ATP-bd_2"/>
</dbReference>
<dbReference type="PROSITE" id="PS50045">
    <property type="entry name" value="SIGMA54_INTERACT_4"/>
    <property type="match status" value="1"/>
</dbReference>
<keyword evidence="5" id="KW-0804">Transcription</keyword>
<gene>
    <name evidence="7" type="ORF">SAMN02745784_01553</name>
</gene>
<keyword evidence="4" id="KW-0238">DNA-binding</keyword>
<evidence type="ECO:0000313" key="8">
    <source>
        <dbReference type="Proteomes" id="UP000184114"/>
    </source>
</evidence>
<dbReference type="InterPro" id="IPR036390">
    <property type="entry name" value="WH_DNA-bd_sf"/>
</dbReference>
<dbReference type="RefSeq" id="WP_072975033.1">
    <property type="nucleotide sequence ID" value="NZ_FQTY01000005.1"/>
</dbReference>
<dbReference type="SUPFAM" id="SSF55785">
    <property type="entry name" value="PYP-like sensor domain (PAS domain)"/>
    <property type="match status" value="1"/>
</dbReference>
<dbReference type="InterPro" id="IPR035965">
    <property type="entry name" value="PAS-like_dom_sf"/>
</dbReference>
<protein>
    <submittedName>
        <fullName evidence="7">Sigma-54 interaction domain-containing protein</fullName>
    </submittedName>
</protein>
<dbReference type="InterPro" id="IPR002078">
    <property type="entry name" value="Sigma_54_int"/>
</dbReference>
<dbReference type="Gene3D" id="1.10.8.60">
    <property type="match status" value="1"/>
</dbReference>
<keyword evidence="2" id="KW-0067">ATP-binding</keyword>
<dbReference type="GeneID" id="90993720"/>
<evidence type="ECO:0000256" key="3">
    <source>
        <dbReference type="ARBA" id="ARBA00023015"/>
    </source>
</evidence>
<dbReference type="GO" id="GO:0005524">
    <property type="term" value="F:ATP binding"/>
    <property type="evidence" value="ECO:0007669"/>
    <property type="project" value="UniProtKB-KW"/>
</dbReference>
<keyword evidence="1" id="KW-0547">Nucleotide-binding</keyword>
<evidence type="ECO:0000256" key="4">
    <source>
        <dbReference type="ARBA" id="ARBA00023125"/>
    </source>
</evidence>
<dbReference type="Gene3D" id="1.10.10.10">
    <property type="entry name" value="Winged helix-like DNA-binding domain superfamily/Winged helix DNA-binding domain"/>
    <property type="match status" value="1"/>
</dbReference>
<dbReference type="EMBL" id="FQTY01000005">
    <property type="protein sequence ID" value="SHE70658.1"/>
    <property type="molecule type" value="Genomic_DNA"/>
</dbReference>
<dbReference type="InterPro" id="IPR025944">
    <property type="entry name" value="Sigma_54_int_dom_CS"/>
</dbReference>
<organism evidence="7 8">
    <name type="scientific">Tissierella praeacuta DSM 18095</name>
    <dbReference type="NCBI Taxonomy" id="1123404"/>
    <lineage>
        <taxon>Bacteria</taxon>
        <taxon>Bacillati</taxon>
        <taxon>Bacillota</taxon>
        <taxon>Tissierellia</taxon>
        <taxon>Tissierellales</taxon>
        <taxon>Tissierellaceae</taxon>
        <taxon>Tissierella</taxon>
    </lineage>
</organism>
<dbReference type="InterPro" id="IPR003593">
    <property type="entry name" value="AAA+_ATPase"/>
</dbReference>
<dbReference type="AlphaFoldDB" id="A0A1M4VP01"/>
<name>A0A1M4VP01_9FIRM</name>
<dbReference type="FunFam" id="3.40.50.300:FF:000006">
    <property type="entry name" value="DNA-binding transcriptional regulator NtrC"/>
    <property type="match status" value="1"/>
</dbReference>
<dbReference type="InterPro" id="IPR036388">
    <property type="entry name" value="WH-like_DNA-bd_sf"/>
</dbReference>
<feature type="domain" description="Sigma-54 factor interaction" evidence="6">
    <location>
        <begin position="334"/>
        <end position="565"/>
    </location>
</feature>
<dbReference type="Gene3D" id="3.30.450.20">
    <property type="entry name" value="PAS domain"/>
    <property type="match status" value="1"/>
</dbReference>
<dbReference type="SUPFAM" id="SSF46785">
    <property type="entry name" value="Winged helix' DNA-binding domain"/>
    <property type="match status" value="1"/>
</dbReference>
<dbReference type="PROSITE" id="PS00688">
    <property type="entry name" value="SIGMA54_INTERACT_3"/>
    <property type="match status" value="1"/>
</dbReference>
<keyword evidence="3" id="KW-0805">Transcription regulation</keyword>
<dbReference type="PANTHER" id="PTHR32071">
    <property type="entry name" value="TRANSCRIPTIONAL REGULATORY PROTEIN"/>
    <property type="match status" value="1"/>
</dbReference>
<dbReference type="InterPro" id="IPR025662">
    <property type="entry name" value="Sigma_54_int_dom_ATP-bd_1"/>
</dbReference>
<dbReference type="Pfam" id="PF00158">
    <property type="entry name" value="Sigma54_activat"/>
    <property type="match status" value="1"/>
</dbReference>
<dbReference type="Pfam" id="PF25601">
    <property type="entry name" value="AAA_lid_14"/>
    <property type="match status" value="1"/>
</dbReference>
<dbReference type="PANTHER" id="PTHR32071:SF57">
    <property type="entry name" value="C4-DICARBOXYLATE TRANSPORT TRANSCRIPTIONAL REGULATORY PROTEIN DCTD"/>
    <property type="match status" value="1"/>
</dbReference>
<dbReference type="SMART" id="SM00382">
    <property type="entry name" value="AAA"/>
    <property type="match status" value="1"/>
</dbReference>
<dbReference type="GO" id="GO:0006355">
    <property type="term" value="P:regulation of DNA-templated transcription"/>
    <property type="evidence" value="ECO:0007669"/>
    <property type="project" value="InterPro"/>
</dbReference>
<dbReference type="Gene3D" id="3.40.50.300">
    <property type="entry name" value="P-loop containing nucleotide triphosphate hydrolases"/>
    <property type="match status" value="1"/>
</dbReference>
<evidence type="ECO:0000313" key="7">
    <source>
        <dbReference type="EMBL" id="SHE70658.1"/>
    </source>
</evidence>
<dbReference type="InterPro" id="IPR027417">
    <property type="entry name" value="P-loop_NTPase"/>
</dbReference>
<dbReference type="GO" id="GO:0003677">
    <property type="term" value="F:DNA binding"/>
    <property type="evidence" value="ECO:0007669"/>
    <property type="project" value="UniProtKB-KW"/>
</dbReference>
<sequence length="675" mass="76245">MKKIVMITPGKVTSVNLAIQLESIFGEYTEVKSYCLEDELDFDFTDSLVVLSSPNTMDKRIQNLIDNGLEYIVAQRVINHRYISELLNLPRGTEVLLVNDRPESSYEAMVQLQALGVNYIKYYPYYPGITSYPELDISVTVGEPHLVPFGVKKVINIGTRQIDIVTVVDIANRLGLMKALGDRLSSQYINHIINLLNRLNDTAKDMKIISSRLETVANCLGKAIIYVDKSGSVIVSNQEMSNILKSPCEEIIGRNIKDILPQIAKIDSHDEVDVVRIHNNDLFVTLKVIKGKGSEDGIIYTFEKSKDIEKNEHEIRRRTSENAIRTKYYTFDDLIYKGSNMKALIDKVKSFASTDSTILIQGESGTGKELFAQSIHSASHRSSGPFVPVNFASISTSLIESELFGYEEGSFTGAMKGGKRGLFEEAHGGTIFLDEIGDASLDFQCRLLRVIQERQVRRVGGLKEIPINVRIIAATNKDLVSEVKKGKFRADLYYRLNVLPVRMLSLKERKEDILILSNFFLKKHSMNKINNIEEILEKEAINLLYKYNWPGNIRQLENAIEYIASISRMNKKLSIKELPEYITDRGEKLEGSILTDILGENIIWMLKKIMDSNGLGRRALAELAKEEEIDLTEGKIRSLINSVEELGLVESNTGRKGTVLTEKGYNLIYSIYDIR</sequence>
<dbReference type="PROSITE" id="PS00676">
    <property type="entry name" value="SIGMA54_INTERACT_2"/>
    <property type="match status" value="1"/>
</dbReference>
<dbReference type="InterPro" id="IPR058031">
    <property type="entry name" value="AAA_lid_NorR"/>
</dbReference>
<dbReference type="PROSITE" id="PS00675">
    <property type="entry name" value="SIGMA54_INTERACT_1"/>
    <property type="match status" value="1"/>
</dbReference>
<accession>A0A1M4VP01</accession>
<reference evidence="8" key="1">
    <citation type="submission" date="2016-11" db="EMBL/GenBank/DDBJ databases">
        <authorList>
            <person name="Varghese N."/>
            <person name="Submissions S."/>
        </authorList>
    </citation>
    <scope>NUCLEOTIDE SEQUENCE [LARGE SCALE GENOMIC DNA]</scope>
    <source>
        <strain evidence="8">DSM 18095</strain>
    </source>
</reference>
<dbReference type="Proteomes" id="UP000184114">
    <property type="component" value="Unassembled WGS sequence"/>
</dbReference>
<evidence type="ECO:0000256" key="1">
    <source>
        <dbReference type="ARBA" id="ARBA00022741"/>
    </source>
</evidence>
<keyword evidence="8" id="KW-1185">Reference proteome</keyword>
<proteinExistence type="predicted"/>